<reference evidence="2 3" key="1">
    <citation type="submission" date="2022-04" db="EMBL/GenBank/DDBJ databases">
        <title>Mechanism of arsenic methylation and mitigation arsenic toxicity by Bacillus sp. LH14 from an Arsenic-Contaminated Paddy Soil.</title>
        <authorList>
            <person name="Wang D."/>
        </authorList>
    </citation>
    <scope>NUCLEOTIDE SEQUENCE [LARGE SCALE GENOMIC DNA]</scope>
    <source>
        <strain evidence="2 3">LH14</strain>
    </source>
</reference>
<sequence>MKTIAQLSSSKLFFIGLGIGIISLSSIFLIYLYAFFVPFVVGLILWFIFKRKAIMFGSFTAALIGLLALIGFIVYLMMFGHFGP</sequence>
<keyword evidence="3" id="KW-1185">Reference proteome</keyword>
<evidence type="ECO:0000313" key="2">
    <source>
        <dbReference type="EMBL" id="UPM54271.1"/>
    </source>
</evidence>
<proteinExistence type="predicted"/>
<dbReference type="EMBL" id="CP096034">
    <property type="protein sequence ID" value="UPM54271.1"/>
    <property type="molecule type" value="Genomic_DNA"/>
</dbReference>
<protein>
    <recommendedName>
        <fullName evidence="4">NADH dehydrogenase subunit 6</fullName>
    </recommendedName>
</protein>
<accession>A0ABY4JK92</accession>
<gene>
    <name evidence="2" type="ORF">MY490_21430</name>
</gene>
<keyword evidence="1" id="KW-1133">Transmembrane helix</keyword>
<evidence type="ECO:0000313" key="3">
    <source>
        <dbReference type="Proteomes" id="UP000830639"/>
    </source>
</evidence>
<dbReference type="Proteomes" id="UP000830639">
    <property type="component" value="Chromosome"/>
</dbReference>
<dbReference type="RefSeq" id="WP_097974836.1">
    <property type="nucleotide sequence ID" value="NZ_CP096034.1"/>
</dbReference>
<keyword evidence="1" id="KW-0472">Membrane</keyword>
<feature type="transmembrane region" description="Helical" evidence="1">
    <location>
        <begin position="12"/>
        <end position="34"/>
    </location>
</feature>
<evidence type="ECO:0008006" key="4">
    <source>
        <dbReference type="Google" id="ProtNLM"/>
    </source>
</evidence>
<organism evidence="2 3">
    <name type="scientific">Gottfriedia acidiceleris</name>
    <dbReference type="NCBI Taxonomy" id="371036"/>
    <lineage>
        <taxon>Bacteria</taxon>
        <taxon>Bacillati</taxon>
        <taxon>Bacillota</taxon>
        <taxon>Bacilli</taxon>
        <taxon>Bacillales</taxon>
        <taxon>Bacillaceae</taxon>
        <taxon>Gottfriedia</taxon>
    </lineage>
</organism>
<evidence type="ECO:0000256" key="1">
    <source>
        <dbReference type="SAM" id="Phobius"/>
    </source>
</evidence>
<feature type="transmembrane region" description="Helical" evidence="1">
    <location>
        <begin position="54"/>
        <end position="78"/>
    </location>
</feature>
<keyword evidence="1" id="KW-0812">Transmembrane</keyword>
<name>A0ABY4JK92_9BACI</name>